<dbReference type="AlphaFoldDB" id="A1R1P9"/>
<protein>
    <recommendedName>
        <fullName evidence="4">Gluconate 2-dehydrogenase subunit 3</fullName>
    </recommendedName>
</protein>
<evidence type="ECO:0000313" key="2">
    <source>
        <dbReference type="EMBL" id="ABM07239.1"/>
    </source>
</evidence>
<keyword evidence="3" id="KW-1185">Reference proteome</keyword>
<evidence type="ECO:0008006" key="4">
    <source>
        <dbReference type="Google" id="ProtNLM"/>
    </source>
</evidence>
<evidence type="ECO:0000313" key="3">
    <source>
        <dbReference type="Proteomes" id="UP000000637"/>
    </source>
</evidence>
<proteinExistence type="predicted"/>
<accession>A1R1P9</accession>
<dbReference type="RefSeq" id="WP_011773109.1">
    <property type="nucleotide sequence ID" value="NC_008711.1"/>
</dbReference>
<feature type="region of interest" description="Disordered" evidence="1">
    <location>
        <begin position="93"/>
        <end position="119"/>
    </location>
</feature>
<organism evidence="2 3">
    <name type="scientific">Paenarthrobacter aurescens (strain TC1)</name>
    <dbReference type="NCBI Taxonomy" id="290340"/>
    <lineage>
        <taxon>Bacteria</taxon>
        <taxon>Bacillati</taxon>
        <taxon>Actinomycetota</taxon>
        <taxon>Actinomycetes</taxon>
        <taxon>Micrococcales</taxon>
        <taxon>Micrococcaceae</taxon>
        <taxon>Paenarthrobacter</taxon>
    </lineage>
</organism>
<dbReference type="HOGENOM" id="CLU_065508_0_0_11"/>
<dbReference type="eggNOG" id="ENOG502Z7SX">
    <property type="taxonomic scope" value="Bacteria"/>
</dbReference>
<sequence length="198" mass="22149">MSASNEATMTRWLFLTEAEAETVDAVCERIFPSGDGKPGARETKVITYIDRTTADEDEALRRCYRDGVEALNALTSELYGQRFAALSDERKDEVLERIESSPAPESNAAPEPDAAPERPEEEGLLATFFALVWEHTIQGMFCDPQYGGNHDALGWQLVGFPGAQWGYDAEQMQPGFDSKTIPIKTLEDLRRELRRKDA</sequence>
<gene>
    <name evidence="2" type="ordered locus">AAur_0345</name>
</gene>
<feature type="compositionally biased region" description="Low complexity" evidence="1">
    <location>
        <begin position="100"/>
        <end position="112"/>
    </location>
</feature>
<dbReference type="EMBL" id="CP000474">
    <property type="protein sequence ID" value="ABM07239.1"/>
    <property type="molecule type" value="Genomic_DNA"/>
</dbReference>
<name>A1R1P9_PAEAT</name>
<dbReference type="InterPro" id="IPR027056">
    <property type="entry name" value="Gluconate_2DH_su3"/>
</dbReference>
<dbReference type="Pfam" id="PF13618">
    <property type="entry name" value="Gluconate_2-dh3"/>
    <property type="match status" value="1"/>
</dbReference>
<reference evidence="2 3" key="1">
    <citation type="journal article" date="2006" name="PLoS Genet.">
        <title>Secrets of soil survival revealed by the genome sequence of Arthrobacter aurescens TC1.</title>
        <authorList>
            <person name="Mongodin E.F."/>
            <person name="Shapir N."/>
            <person name="Daugherty S.C."/>
            <person name="DeBoy R.T."/>
            <person name="Emerson J.B."/>
            <person name="Shvartzbeyn A."/>
            <person name="Radune D."/>
            <person name="Vamathevan J."/>
            <person name="Riggs F."/>
            <person name="Grinberg V."/>
            <person name="Khouri H."/>
            <person name="Wackett L.P."/>
            <person name="Nelson K.E."/>
            <person name="Sadowsky M.J."/>
        </authorList>
    </citation>
    <scope>NUCLEOTIDE SEQUENCE [LARGE SCALE GENOMIC DNA]</scope>
    <source>
        <strain evidence="2 3">TC1</strain>
    </source>
</reference>
<dbReference type="KEGG" id="aau:AAur_0345"/>
<dbReference type="Proteomes" id="UP000000637">
    <property type="component" value="Chromosome"/>
</dbReference>
<evidence type="ECO:0000256" key="1">
    <source>
        <dbReference type="SAM" id="MobiDB-lite"/>
    </source>
</evidence>
<dbReference type="OrthoDB" id="8400810at2"/>
<dbReference type="STRING" id="290340.AAur_0345"/>